<organism evidence="8 9">
    <name type="scientific">Amborella trichopoda</name>
    <dbReference type="NCBI Taxonomy" id="13333"/>
    <lineage>
        <taxon>Eukaryota</taxon>
        <taxon>Viridiplantae</taxon>
        <taxon>Streptophyta</taxon>
        <taxon>Embryophyta</taxon>
        <taxon>Tracheophyta</taxon>
        <taxon>Spermatophyta</taxon>
        <taxon>Magnoliopsida</taxon>
        <taxon>Amborellales</taxon>
        <taxon>Amborellaceae</taxon>
        <taxon>Amborella</taxon>
    </lineage>
</organism>
<sequence length="262" mass="29713">MELSKEISSARLQECGGTSGRLQKPSEHGDWLLALRKKKLTGRFRRGRSHTMPFTRFLLVTHYVKAKHVQLVDKDPNRAIALFWSAINHGDRVDSALKDMATVMKQVNRAEEEIEAIKSFRHLCSDQAQESLDNVLLDLHKRCGHLDDQIELLKHRLKMIKDGEAFSGKKTEIARSQGKKFHVSLEQEVARILGNLGWVYMQQGKFEEAESEYRKALAIEPDNTMKCNLAICLMQKGRIAEAKTLLDTVKPASMHSPGGESH</sequence>
<evidence type="ECO:0000256" key="6">
    <source>
        <dbReference type="ARBA" id="ARBA00025750"/>
    </source>
</evidence>
<dbReference type="PROSITE" id="PS50005">
    <property type="entry name" value="TPR"/>
    <property type="match status" value="1"/>
</dbReference>
<dbReference type="InterPro" id="IPR011990">
    <property type="entry name" value="TPR-like_helical_dom_sf"/>
</dbReference>
<evidence type="ECO:0000256" key="1">
    <source>
        <dbReference type="ARBA" id="ARBA00004123"/>
    </source>
</evidence>
<comment type="subcellular location">
    <subcellularLocation>
        <location evidence="1">Nucleus</location>
    </subcellularLocation>
</comment>
<comment type="similarity">
    <text evidence="6">Belongs to the MS5 protein family.</text>
</comment>
<dbReference type="PANTHER" id="PTHR36326">
    <property type="entry name" value="PROTEIN POLLENLESS 3-LIKE 2"/>
    <property type="match status" value="1"/>
</dbReference>
<dbReference type="Pfam" id="PF00515">
    <property type="entry name" value="TPR_1"/>
    <property type="match status" value="1"/>
</dbReference>
<dbReference type="PANTHER" id="PTHR36326:SF4">
    <property type="entry name" value="PROTEIN POLLENLESS 3-LIKE 1"/>
    <property type="match status" value="1"/>
</dbReference>
<dbReference type="SMART" id="SM00028">
    <property type="entry name" value="TPR"/>
    <property type="match status" value="1"/>
</dbReference>
<dbReference type="SUPFAM" id="SSF48452">
    <property type="entry name" value="TPR-like"/>
    <property type="match status" value="1"/>
</dbReference>
<name>W1PWP1_AMBTC</name>
<proteinExistence type="inferred from homology"/>
<keyword evidence="5" id="KW-0539">Nucleus</keyword>
<dbReference type="EMBL" id="KI392687">
    <property type="protein sequence ID" value="ERN11785.1"/>
    <property type="molecule type" value="Genomic_DNA"/>
</dbReference>
<dbReference type="Gene3D" id="1.25.40.10">
    <property type="entry name" value="Tetratricopeptide repeat domain"/>
    <property type="match status" value="1"/>
</dbReference>
<keyword evidence="2" id="KW-0677">Repeat</keyword>
<evidence type="ECO:0000256" key="5">
    <source>
        <dbReference type="ARBA" id="ARBA00023242"/>
    </source>
</evidence>
<dbReference type="InterPro" id="IPR019734">
    <property type="entry name" value="TPR_rpt"/>
</dbReference>
<dbReference type="Proteomes" id="UP000017836">
    <property type="component" value="Unassembled WGS sequence"/>
</dbReference>
<evidence type="ECO:0000256" key="4">
    <source>
        <dbReference type="ARBA" id="ARBA00023054"/>
    </source>
</evidence>
<gene>
    <name evidence="8" type="ORF">AMTR_s00022p00250700</name>
</gene>
<dbReference type="eggNOG" id="ENOG502QQBN">
    <property type="taxonomic scope" value="Eukaryota"/>
</dbReference>
<protein>
    <submittedName>
        <fullName evidence="8">Uncharacterized protein</fullName>
    </submittedName>
</protein>
<evidence type="ECO:0000256" key="2">
    <source>
        <dbReference type="ARBA" id="ARBA00022737"/>
    </source>
</evidence>
<dbReference type="STRING" id="13333.W1PWP1"/>
<evidence type="ECO:0000256" key="3">
    <source>
        <dbReference type="ARBA" id="ARBA00022803"/>
    </source>
</evidence>
<dbReference type="HOGENOM" id="CLU_1062982_0_0_1"/>
<keyword evidence="3 7" id="KW-0802">TPR repeat</keyword>
<dbReference type="GO" id="GO:0005634">
    <property type="term" value="C:nucleus"/>
    <property type="evidence" value="ECO:0007669"/>
    <property type="project" value="UniProtKB-SubCell"/>
</dbReference>
<keyword evidence="4" id="KW-0175">Coiled coil</keyword>
<reference evidence="9" key="1">
    <citation type="journal article" date="2013" name="Science">
        <title>The Amborella genome and the evolution of flowering plants.</title>
        <authorList>
            <consortium name="Amborella Genome Project"/>
        </authorList>
    </citation>
    <scope>NUCLEOTIDE SEQUENCE [LARGE SCALE GENOMIC DNA]</scope>
</reference>
<dbReference type="PROSITE" id="PS50293">
    <property type="entry name" value="TPR_REGION"/>
    <property type="match status" value="1"/>
</dbReference>
<evidence type="ECO:0000313" key="8">
    <source>
        <dbReference type="EMBL" id="ERN11785.1"/>
    </source>
</evidence>
<feature type="repeat" description="TPR" evidence="7">
    <location>
        <begin position="190"/>
        <end position="223"/>
    </location>
</feature>
<evidence type="ECO:0000313" key="9">
    <source>
        <dbReference type="Proteomes" id="UP000017836"/>
    </source>
</evidence>
<dbReference type="InterPro" id="IPR044961">
    <property type="entry name" value="MS5/SDI1"/>
</dbReference>
<dbReference type="OMA" id="NYQNEHE"/>
<dbReference type="AlphaFoldDB" id="W1PWP1"/>
<evidence type="ECO:0000256" key="7">
    <source>
        <dbReference type="PROSITE-ProRule" id="PRU00339"/>
    </source>
</evidence>
<dbReference type="Gramene" id="ERN11785">
    <property type="protein sequence ID" value="ERN11785"/>
    <property type="gene ID" value="AMTR_s00022p00250700"/>
</dbReference>
<keyword evidence="9" id="KW-1185">Reference proteome</keyword>
<accession>W1PWP1</accession>